<evidence type="ECO:0008006" key="3">
    <source>
        <dbReference type="Google" id="ProtNLM"/>
    </source>
</evidence>
<gene>
    <name evidence="1" type="ORF">AWC38_SpisGene16846</name>
</gene>
<dbReference type="EMBL" id="LSMT01000393">
    <property type="protein sequence ID" value="PFX18771.1"/>
    <property type="molecule type" value="Genomic_DNA"/>
</dbReference>
<sequence>MHPRSKHWHLLDCVLVRRRDLKDVLHTRVLPSAECHTDHRLVRCKLKLQFKPKPKKIGIPVKKLNVSSLCREEVKAKFQADLKLKLDELPLAVDPTPDTLWENLKSAILKTSEEVLGHSKKKNQDWFDENETEIQDLLAKKREAHQAHLAQPTCPVKRANFRCACSALQRRLRVIKNDREF</sequence>
<proteinExistence type="predicted"/>
<organism evidence="1 2">
    <name type="scientific">Stylophora pistillata</name>
    <name type="common">Smooth cauliflower coral</name>
    <dbReference type="NCBI Taxonomy" id="50429"/>
    <lineage>
        <taxon>Eukaryota</taxon>
        <taxon>Metazoa</taxon>
        <taxon>Cnidaria</taxon>
        <taxon>Anthozoa</taxon>
        <taxon>Hexacorallia</taxon>
        <taxon>Scleractinia</taxon>
        <taxon>Astrocoeniina</taxon>
        <taxon>Pocilloporidae</taxon>
        <taxon>Stylophora</taxon>
    </lineage>
</organism>
<evidence type="ECO:0000313" key="2">
    <source>
        <dbReference type="Proteomes" id="UP000225706"/>
    </source>
</evidence>
<protein>
    <recommendedName>
        <fullName evidence="3">Craniofacial development protein 2</fullName>
    </recommendedName>
</protein>
<reference evidence="2" key="1">
    <citation type="journal article" date="2017" name="bioRxiv">
        <title>Comparative analysis of the genomes of Stylophora pistillata and Acropora digitifera provides evidence for extensive differences between species of corals.</title>
        <authorList>
            <person name="Voolstra C.R."/>
            <person name="Li Y."/>
            <person name="Liew Y.J."/>
            <person name="Baumgarten S."/>
            <person name="Zoccola D."/>
            <person name="Flot J.-F."/>
            <person name="Tambutte S."/>
            <person name="Allemand D."/>
            <person name="Aranda M."/>
        </authorList>
    </citation>
    <scope>NUCLEOTIDE SEQUENCE [LARGE SCALE GENOMIC DNA]</scope>
</reference>
<dbReference type="Proteomes" id="UP000225706">
    <property type="component" value="Unassembled WGS sequence"/>
</dbReference>
<keyword evidence="2" id="KW-1185">Reference proteome</keyword>
<name>A0A2B4RMD3_STYPI</name>
<comment type="caution">
    <text evidence="1">The sequence shown here is derived from an EMBL/GenBank/DDBJ whole genome shotgun (WGS) entry which is preliminary data.</text>
</comment>
<evidence type="ECO:0000313" key="1">
    <source>
        <dbReference type="EMBL" id="PFX18771.1"/>
    </source>
</evidence>
<accession>A0A2B4RMD3</accession>
<dbReference type="STRING" id="50429.A0A2B4RMD3"/>
<dbReference type="AlphaFoldDB" id="A0A2B4RMD3"/>